<proteinExistence type="predicted"/>
<feature type="compositionally biased region" description="Basic and acidic residues" evidence="1">
    <location>
        <begin position="366"/>
        <end position="379"/>
    </location>
</feature>
<protein>
    <recommendedName>
        <fullName evidence="4">Right-handed parallel beta-helix repeat-containing protein</fullName>
    </recommendedName>
</protein>
<organism evidence="2 3">
    <name type="scientific">Halocatena salina</name>
    <dbReference type="NCBI Taxonomy" id="2934340"/>
    <lineage>
        <taxon>Archaea</taxon>
        <taxon>Methanobacteriati</taxon>
        <taxon>Methanobacteriota</taxon>
        <taxon>Stenosarchaea group</taxon>
        <taxon>Halobacteria</taxon>
        <taxon>Halobacteriales</taxon>
        <taxon>Natronomonadaceae</taxon>
        <taxon>Halocatena</taxon>
    </lineage>
</organism>
<dbReference type="InterPro" id="IPR011050">
    <property type="entry name" value="Pectin_lyase_fold/virulence"/>
</dbReference>
<dbReference type="EMBL" id="CP096019">
    <property type="protein sequence ID" value="UPM42902.1"/>
    <property type="molecule type" value="Genomic_DNA"/>
</dbReference>
<sequence>MTSESESGEDGSSHLERRSYIKLTGAVIGGSVLGTAQAGRASAKTRHGITFNNVVDAVKDLGCDPNGNGDVTSKVESALDGQTLVEFPEGTYHWGGSITADTDRIGIRGKNDNVTFTFPSGYNEFFINTTCDKALFENFDVDVRADQTATGIRINSEHGFHAENIEHIGRAIVDSSDVTRCWQLRVNDPNSTGVLKNFVAKKGSAWAHYKSGDGRAGISVYGGKGTVKIVDCHLEEFGNNGIYGSRTLSAVQVIGGTYRNNNVCGIRISGEGSYVDGATVEVNPEKYSGPHTLEDDAFTMRGVLFEQGNASTGGNFDKAGGEVRNTDITIENNPTNGPGIAVWTGGRTLNVKNTRITYNNDGGPAVHREKQTSQGRHDPSPNPRWLRMNRVKITGSASKGPSVLVGQGDGSQIKNSYIKQSGSGRKGIVFSNSNNTLVKNTTIKTPGKSVQLKSSSGKSVNVSNSGSAPSLDLGQSGSQSKSGSGSGSSSKNTKNDSESSSNSSQGLLSKVTDLFVGNASGASENATNNSGASGSDTHTLEIEGNGSNANYTFAVDGNVQPNENLSSFDTTTDTFVGENWSSGSVSDSLDKYLFTGSVTSFSADGSVTVRVDGKKVDPNALGTEGDKQHTLIIDGSKSSGASKYALSVNGSLEKGKFAESSDTVSGSTARGTVRDCRDSFRFSGQITELDIDGDATISFGQQ</sequence>
<feature type="region of interest" description="Disordered" evidence="1">
    <location>
        <begin position="519"/>
        <end position="545"/>
    </location>
</feature>
<dbReference type="GeneID" id="71926431"/>
<evidence type="ECO:0000256" key="1">
    <source>
        <dbReference type="SAM" id="MobiDB-lite"/>
    </source>
</evidence>
<dbReference type="KEGG" id="haad:MW046_00250"/>
<evidence type="ECO:0000313" key="3">
    <source>
        <dbReference type="Proteomes" id="UP000831768"/>
    </source>
</evidence>
<feature type="compositionally biased region" description="Low complexity" evidence="1">
    <location>
        <begin position="453"/>
        <end position="467"/>
    </location>
</feature>
<dbReference type="InterPro" id="IPR012334">
    <property type="entry name" value="Pectin_lyas_fold"/>
</dbReference>
<feature type="region of interest" description="Disordered" evidence="1">
    <location>
        <begin position="447"/>
        <end position="505"/>
    </location>
</feature>
<feature type="region of interest" description="Disordered" evidence="1">
    <location>
        <begin position="357"/>
        <end position="385"/>
    </location>
</feature>
<feature type="compositionally biased region" description="Polar residues" evidence="1">
    <location>
        <begin position="520"/>
        <end position="537"/>
    </location>
</feature>
<gene>
    <name evidence="2" type="ORF">MW046_00250</name>
</gene>
<keyword evidence="3" id="KW-1185">Reference proteome</keyword>
<reference evidence="2" key="1">
    <citation type="submission" date="2022-04" db="EMBL/GenBank/DDBJ databases">
        <title>Halocatena sp. nov., isolated from a salt lake.</title>
        <authorList>
            <person name="Cui H.-L."/>
        </authorList>
    </citation>
    <scope>NUCLEOTIDE SEQUENCE</scope>
    <source>
        <strain evidence="2">AD-1</strain>
    </source>
</reference>
<dbReference type="SUPFAM" id="SSF51126">
    <property type="entry name" value="Pectin lyase-like"/>
    <property type="match status" value="1"/>
</dbReference>
<feature type="compositionally biased region" description="Low complexity" evidence="1">
    <location>
        <begin position="474"/>
        <end position="504"/>
    </location>
</feature>
<dbReference type="RefSeq" id="WP_247993572.1">
    <property type="nucleotide sequence ID" value="NZ_CP096019.1"/>
</dbReference>
<dbReference type="PROSITE" id="PS51318">
    <property type="entry name" value="TAT"/>
    <property type="match status" value="1"/>
</dbReference>
<dbReference type="Proteomes" id="UP000831768">
    <property type="component" value="Chromosome"/>
</dbReference>
<evidence type="ECO:0008006" key="4">
    <source>
        <dbReference type="Google" id="ProtNLM"/>
    </source>
</evidence>
<accession>A0A8U0A1F5</accession>
<dbReference type="InterPro" id="IPR006311">
    <property type="entry name" value="TAT_signal"/>
</dbReference>
<evidence type="ECO:0000313" key="2">
    <source>
        <dbReference type="EMBL" id="UPM42902.1"/>
    </source>
</evidence>
<name>A0A8U0A1F5_9EURY</name>
<dbReference type="AlphaFoldDB" id="A0A8U0A1F5"/>
<dbReference type="Gene3D" id="2.160.20.10">
    <property type="entry name" value="Single-stranded right-handed beta-helix, Pectin lyase-like"/>
    <property type="match status" value="1"/>
</dbReference>